<gene>
    <name evidence="1" type="ORF">BN990_04244</name>
</gene>
<dbReference type="Proteomes" id="UP000028875">
    <property type="component" value="Unassembled WGS sequence"/>
</dbReference>
<accession>A0A024QI48</accession>
<keyword evidence="2" id="KW-1185">Reference proteome</keyword>
<dbReference type="OrthoDB" id="2867204at2"/>
<reference evidence="2" key="2">
    <citation type="submission" date="2014-05" db="EMBL/GenBank/DDBJ databases">
        <title>Draft genome sequence of Virgibacillus massiliensis Vm-5.</title>
        <authorList>
            <person name="Khelaifia S."/>
            <person name="Croce O."/>
            <person name="Lagier J.C."/>
            <person name="Raoult D."/>
        </authorList>
    </citation>
    <scope>NUCLEOTIDE SEQUENCE [LARGE SCALE GENOMIC DNA]</scope>
    <source>
        <strain evidence="2">Vm-5</strain>
    </source>
</reference>
<organism evidence="1 2">
    <name type="scientific">Virgibacillus massiliensis</name>
    <dbReference type="NCBI Taxonomy" id="1462526"/>
    <lineage>
        <taxon>Bacteria</taxon>
        <taxon>Bacillati</taxon>
        <taxon>Bacillota</taxon>
        <taxon>Bacilli</taxon>
        <taxon>Bacillales</taxon>
        <taxon>Bacillaceae</taxon>
        <taxon>Virgibacillus</taxon>
    </lineage>
</organism>
<dbReference type="Gene3D" id="1.10.1660.10">
    <property type="match status" value="1"/>
</dbReference>
<reference evidence="1 2" key="1">
    <citation type="submission" date="2014-03" db="EMBL/GenBank/DDBJ databases">
        <authorList>
            <person name="Urmite Genomes U."/>
        </authorList>
    </citation>
    <scope>NUCLEOTIDE SEQUENCE [LARGE SCALE GENOMIC DNA]</scope>
    <source>
        <strain evidence="1 2">Vm-5</strain>
    </source>
</reference>
<comment type="caution">
    <text evidence="1">The sequence shown here is derived from an EMBL/GenBank/DDBJ whole genome shotgun (WGS) entry which is preliminary data.</text>
</comment>
<protein>
    <submittedName>
        <fullName evidence="1">Uncharacterized protein</fullName>
    </submittedName>
</protein>
<dbReference type="AlphaFoldDB" id="A0A024QI48"/>
<evidence type="ECO:0000313" key="2">
    <source>
        <dbReference type="Proteomes" id="UP000028875"/>
    </source>
</evidence>
<dbReference type="RefSeq" id="WP_038246804.1">
    <property type="nucleotide sequence ID" value="NZ_BNER01000008.1"/>
</dbReference>
<proteinExistence type="predicted"/>
<evidence type="ECO:0000313" key="1">
    <source>
        <dbReference type="EMBL" id="CDQ41865.1"/>
    </source>
</evidence>
<name>A0A024QI48_9BACI</name>
<dbReference type="EMBL" id="CCDP010000003">
    <property type="protein sequence ID" value="CDQ41865.1"/>
    <property type="molecule type" value="Genomic_DNA"/>
</dbReference>
<sequence>MAMDVEFVTLGDAAKRIEVPAPTLRGWSDKLEELHVHYLERNHRDERIFYESDLKIFEFMRDAKSRYGRKTTTTDLAYVILENEDLECRQKGQVPEVPKHKMELSEIDMQHMLENPEFQSFMQQIIHKATDDISKELSAEISENVSREMAATIDDIEERRIKKLDQFMEEQRETRKLMHEYMNLPAYKKIFSKNPFKNK</sequence>